<feature type="active site" description="Charge relay system" evidence="6 7">
    <location>
        <position position="155"/>
    </location>
</feature>
<sequence length="721" mass="78710">MKTILFTLLLMPVLLIAQAPKMSQKSQQDLIYIQRNIPLILKGDKAVIDELPLVTINNRIYVSFIGKLKEQAEAAPAAEGIVIGKGVGRIRSIRVPLTELYRIATLNQLEYLELAGKIKPSLDKVLFDTRVDSVHAGLGLPASYTGKNVIIGVNDWGFDYTSPMFYDTLLQNSRILAAWDQFRHAGSTPADFSYGAEFNTPSQLQAAQCDTSNQLGYATHGTHVAGIAGGSGAGVIAKGMGFESEYLFTTILVDEAAALDSWYWMYQKAEALQKRLVVNMSWGLYHFGTNDGTSLLSQAIEEFTDQGVLFVSSAGNNGSVNFHFERSFNNDSIKSKINFYDYSLHDSLWGQSIHGWGETGKNFEVKIQVMTTSGTLLGQTAYYPTTMNSYDEGFIVVNISDTVWYNVAAQEAHPQNLKPTVRFRIKNKHTSLRIDLAVRAMEGTVHFWNLVELTTNGGNWGMPFVSMGTGYIGGNNLYGIGEPTCADDCISVASHAASYMHSNGVNILGGSRSAFSSIGPRNDGALKPEISAPGSSVLSSISSFTDDTYTEVTSVNFQGRDYPFARFSGTSMSSPAVAGICALIWEINPYLSPRQVKQIIIETARQDNHTGVIPAGGDTKWGYGKVNAMAAVKATLSFVGLEEVVTGYENNWSVYPNPATTTLSIEGFEQMDQVQLFDVSGKETQLNAAATSWSVQGLASGVYTVRVVANNRVYQKKVMIH</sequence>
<keyword evidence="5 7" id="KW-0720">Serine protease</keyword>
<dbReference type="Gene3D" id="3.40.50.200">
    <property type="entry name" value="Peptidase S8/S53 domain"/>
    <property type="match status" value="2"/>
</dbReference>
<dbReference type="Proteomes" id="UP000652681">
    <property type="component" value="Unassembled WGS sequence"/>
</dbReference>
<dbReference type="AlphaFoldDB" id="A0A8J6PAF3"/>
<protein>
    <submittedName>
        <fullName evidence="11">S8 family peptidase</fullName>
    </submittedName>
</protein>
<feature type="domain" description="Peptidase S8/S53" evidence="9">
    <location>
        <begin position="146"/>
        <end position="608"/>
    </location>
</feature>
<dbReference type="Pfam" id="PF00082">
    <property type="entry name" value="Peptidase_S8"/>
    <property type="match status" value="1"/>
</dbReference>
<dbReference type="PROSITE" id="PS51892">
    <property type="entry name" value="SUBTILASE"/>
    <property type="match status" value="1"/>
</dbReference>
<dbReference type="PROSITE" id="PS00137">
    <property type="entry name" value="SUBTILASE_HIS"/>
    <property type="match status" value="1"/>
</dbReference>
<gene>
    <name evidence="11" type="ORF">H9Y05_12735</name>
</gene>
<dbReference type="PANTHER" id="PTHR43806">
    <property type="entry name" value="PEPTIDASE S8"/>
    <property type="match status" value="1"/>
</dbReference>
<evidence type="ECO:0000256" key="3">
    <source>
        <dbReference type="ARBA" id="ARBA00022729"/>
    </source>
</evidence>
<dbReference type="InterPro" id="IPR000209">
    <property type="entry name" value="Peptidase_S8/S53_dom"/>
</dbReference>
<dbReference type="NCBIfam" id="TIGR04183">
    <property type="entry name" value="Por_Secre_tail"/>
    <property type="match status" value="1"/>
</dbReference>
<evidence type="ECO:0000259" key="9">
    <source>
        <dbReference type="Pfam" id="PF00082"/>
    </source>
</evidence>
<organism evidence="11 12">
    <name type="scientific">Taishania pollutisoli</name>
    <dbReference type="NCBI Taxonomy" id="2766479"/>
    <lineage>
        <taxon>Bacteria</taxon>
        <taxon>Pseudomonadati</taxon>
        <taxon>Bacteroidota</taxon>
        <taxon>Flavobacteriia</taxon>
        <taxon>Flavobacteriales</taxon>
        <taxon>Crocinitomicaceae</taxon>
        <taxon>Taishania</taxon>
    </lineage>
</organism>
<dbReference type="Pfam" id="PF18962">
    <property type="entry name" value="Por_Secre_tail"/>
    <property type="match status" value="1"/>
</dbReference>
<dbReference type="InterPro" id="IPR050131">
    <property type="entry name" value="Peptidase_S8_subtilisin-like"/>
</dbReference>
<keyword evidence="4 7" id="KW-0378">Hydrolase</keyword>
<dbReference type="InterPro" id="IPR023828">
    <property type="entry name" value="Peptidase_S8_Ser-AS"/>
</dbReference>
<evidence type="ECO:0000256" key="7">
    <source>
        <dbReference type="PROSITE-ProRule" id="PRU01240"/>
    </source>
</evidence>
<comment type="similarity">
    <text evidence="1 7">Belongs to the peptidase S8 family.</text>
</comment>
<name>A0A8J6PAF3_9FLAO</name>
<dbReference type="GO" id="GO:0004252">
    <property type="term" value="F:serine-type endopeptidase activity"/>
    <property type="evidence" value="ECO:0007669"/>
    <property type="project" value="UniProtKB-UniRule"/>
</dbReference>
<feature type="active site" description="Charge relay system" evidence="6 7">
    <location>
        <position position="220"/>
    </location>
</feature>
<evidence type="ECO:0000256" key="5">
    <source>
        <dbReference type="ARBA" id="ARBA00022825"/>
    </source>
</evidence>
<feature type="signal peptide" evidence="8">
    <location>
        <begin position="1"/>
        <end position="17"/>
    </location>
</feature>
<keyword evidence="2 7" id="KW-0645">Protease</keyword>
<evidence type="ECO:0000256" key="2">
    <source>
        <dbReference type="ARBA" id="ARBA00022670"/>
    </source>
</evidence>
<dbReference type="SUPFAM" id="SSF52743">
    <property type="entry name" value="Subtilisin-like"/>
    <property type="match status" value="1"/>
</dbReference>
<proteinExistence type="inferred from homology"/>
<evidence type="ECO:0000259" key="10">
    <source>
        <dbReference type="Pfam" id="PF18962"/>
    </source>
</evidence>
<dbReference type="PROSITE" id="PS00138">
    <property type="entry name" value="SUBTILASE_SER"/>
    <property type="match status" value="1"/>
</dbReference>
<reference evidence="11" key="1">
    <citation type="submission" date="2020-09" db="EMBL/GenBank/DDBJ databases">
        <title>Taishania pollutisoli gen. nov., sp. nov., Isolated from Tetrabromobisphenol A-Contaminated Soil.</title>
        <authorList>
            <person name="Chen Q."/>
        </authorList>
    </citation>
    <scope>NUCLEOTIDE SEQUENCE</scope>
    <source>
        <strain evidence="11">CZZ-1</strain>
    </source>
</reference>
<dbReference type="InterPro" id="IPR015500">
    <property type="entry name" value="Peptidase_S8_subtilisin-rel"/>
</dbReference>
<keyword evidence="3 8" id="KW-0732">Signal</keyword>
<dbReference type="InterPro" id="IPR036852">
    <property type="entry name" value="Peptidase_S8/S53_dom_sf"/>
</dbReference>
<feature type="chain" id="PRO_5035151284" evidence="8">
    <location>
        <begin position="18"/>
        <end position="721"/>
    </location>
</feature>
<dbReference type="InterPro" id="IPR026444">
    <property type="entry name" value="Secre_tail"/>
</dbReference>
<evidence type="ECO:0000313" key="11">
    <source>
        <dbReference type="EMBL" id="MBC9813336.1"/>
    </source>
</evidence>
<feature type="active site" description="Charge relay system" evidence="6 7">
    <location>
        <position position="571"/>
    </location>
</feature>
<dbReference type="PANTHER" id="PTHR43806:SF11">
    <property type="entry name" value="CEREVISIN-RELATED"/>
    <property type="match status" value="1"/>
</dbReference>
<dbReference type="EMBL" id="JACVEL010000009">
    <property type="protein sequence ID" value="MBC9813336.1"/>
    <property type="molecule type" value="Genomic_DNA"/>
</dbReference>
<evidence type="ECO:0000313" key="12">
    <source>
        <dbReference type="Proteomes" id="UP000652681"/>
    </source>
</evidence>
<evidence type="ECO:0000256" key="4">
    <source>
        <dbReference type="ARBA" id="ARBA00022801"/>
    </source>
</evidence>
<evidence type="ECO:0000256" key="6">
    <source>
        <dbReference type="PIRSR" id="PIRSR615500-1"/>
    </source>
</evidence>
<comment type="caution">
    <text evidence="11">The sequence shown here is derived from an EMBL/GenBank/DDBJ whole genome shotgun (WGS) entry which is preliminary data.</text>
</comment>
<accession>A0A8J6PAF3</accession>
<evidence type="ECO:0000256" key="8">
    <source>
        <dbReference type="SAM" id="SignalP"/>
    </source>
</evidence>
<evidence type="ECO:0000256" key="1">
    <source>
        <dbReference type="ARBA" id="ARBA00011073"/>
    </source>
</evidence>
<dbReference type="PRINTS" id="PR00723">
    <property type="entry name" value="SUBTILISIN"/>
</dbReference>
<feature type="domain" description="Secretion system C-terminal sorting" evidence="10">
    <location>
        <begin position="654"/>
        <end position="720"/>
    </location>
</feature>
<dbReference type="RefSeq" id="WP_216714503.1">
    <property type="nucleotide sequence ID" value="NZ_JACVEL010000009.1"/>
</dbReference>
<dbReference type="GO" id="GO:0006508">
    <property type="term" value="P:proteolysis"/>
    <property type="evidence" value="ECO:0007669"/>
    <property type="project" value="UniProtKB-KW"/>
</dbReference>
<dbReference type="InterPro" id="IPR022398">
    <property type="entry name" value="Peptidase_S8_His-AS"/>
</dbReference>
<keyword evidence="12" id="KW-1185">Reference proteome</keyword>